<evidence type="ECO:0000313" key="1">
    <source>
        <dbReference type="EMBL" id="EDS73144.1"/>
    </source>
</evidence>
<gene>
    <name evidence="1" type="ORF">ANASTE_00864</name>
</gene>
<dbReference type="EMBL" id="ABIL02000005">
    <property type="protein sequence ID" value="EDS73144.1"/>
    <property type="molecule type" value="Genomic_DNA"/>
</dbReference>
<organism evidence="1 2">
    <name type="scientific">Anaerofustis stercorihominis DSM 17244</name>
    <dbReference type="NCBI Taxonomy" id="445971"/>
    <lineage>
        <taxon>Bacteria</taxon>
        <taxon>Bacillati</taxon>
        <taxon>Bacillota</taxon>
        <taxon>Clostridia</taxon>
        <taxon>Eubacteriales</taxon>
        <taxon>Eubacteriaceae</taxon>
        <taxon>Anaerofustis</taxon>
    </lineage>
</organism>
<accession>B1C807</accession>
<name>B1C807_9FIRM</name>
<keyword evidence="2" id="KW-1185">Reference proteome</keyword>
<evidence type="ECO:0000313" key="2">
    <source>
        <dbReference type="Proteomes" id="UP000005178"/>
    </source>
</evidence>
<proteinExistence type="predicted"/>
<comment type="caution">
    <text evidence="1">The sequence shown here is derived from an EMBL/GenBank/DDBJ whole genome shotgun (WGS) entry which is preliminary data.</text>
</comment>
<protein>
    <submittedName>
        <fullName evidence="1">Uncharacterized protein</fullName>
    </submittedName>
</protein>
<reference evidence="1" key="1">
    <citation type="submission" date="2008-01" db="EMBL/GenBank/DDBJ databases">
        <authorList>
            <person name="Fulton L."/>
            <person name="Clifton S."/>
            <person name="Fulton B."/>
            <person name="Xu J."/>
            <person name="Minx P."/>
            <person name="Pepin K.H."/>
            <person name="Johnson M."/>
            <person name="Thiruvilangam P."/>
            <person name="Bhonagiri V."/>
            <person name="Nash W.E."/>
            <person name="Mardis E.R."/>
            <person name="Wilson R.K."/>
        </authorList>
    </citation>
    <scope>NUCLEOTIDE SEQUENCE [LARGE SCALE GENOMIC DNA]</scope>
    <source>
        <strain evidence="1">DSM 17244</strain>
    </source>
</reference>
<reference evidence="1" key="2">
    <citation type="submission" date="2013-08" db="EMBL/GenBank/DDBJ databases">
        <title>Draft genome sequence of Anaerofustis stercorihominis (DSM 17244).</title>
        <authorList>
            <person name="Sudarsanam P."/>
            <person name="Ley R."/>
            <person name="Guruge J."/>
            <person name="Turnbaugh P.J."/>
            <person name="Mahowald M."/>
            <person name="Liep D."/>
            <person name="Gordon J."/>
        </authorList>
    </citation>
    <scope>NUCLEOTIDE SEQUENCE</scope>
    <source>
        <strain evidence="1">DSM 17244</strain>
    </source>
</reference>
<dbReference type="HOGENOM" id="CLU_3303834_0_0_9"/>
<sequence length="39" mass="4584">MRCLKALIKGILNVLSHSHVYYLIKAINFNKRYNFCIKG</sequence>
<dbReference type="AlphaFoldDB" id="B1C807"/>
<dbReference type="Proteomes" id="UP000005178">
    <property type="component" value="Unassembled WGS sequence"/>
</dbReference>